<dbReference type="InterPro" id="IPR029058">
    <property type="entry name" value="AB_hydrolase_fold"/>
</dbReference>
<keyword evidence="3" id="KW-1185">Reference proteome</keyword>
<dbReference type="PRINTS" id="PR00111">
    <property type="entry name" value="ABHYDROLASE"/>
</dbReference>
<dbReference type="PANTHER" id="PTHR43798">
    <property type="entry name" value="MONOACYLGLYCEROL LIPASE"/>
    <property type="match status" value="1"/>
</dbReference>
<proteinExistence type="predicted"/>
<evidence type="ECO:0000259" key="1">
    <source>
        <dbReference type="Pfam" id="PF00561"/>
    </source>
</evidence>
<comment type="caution">
    <text evidence="2">The sequence shown here is derived from an EMBL/GenBank/DDBJ whole genome shotgun (WGS) entry which is preliminary data.</text>
</comment>
<dbReference type="SUPFAM" id="SSF53474">
    <property type="entry name" value="alpha/beta-Hydrolases"/>
    <property type="match status" value="1"/>
</dbReference>
<reference evidence="2 3" key="1">
    <citation type="journal article" date="2019" name="Int. J. Syst. Evol. Microbiol.">
        <title>The Global Catalogue of Microorganisms (GCM) 10K type strain sequencing project: providing services to taxonomists for standard genome sequencing and annotation.</title>
        <authorList>
            <consortium name="The Broad Institute Genomics Platform"/>
            <consortium name="The Broad Institute Genome Sequencing Center for Infectious Disease"/>
            <person name="Wu L."/>
            <person name="Ma J."/>
        </authorList>
    </citation>
    <scope>NUCLEOTIDE SEQUENCE [LARGE SCALE GENOMIC DNA]</scope>
    <source>
        <strain evidence="2 3">JCM 13378</strain>
    </source>
</reference>
<keyword evidence="2" id="KW-0378">Hydrolase</keyword>
<sequence length="258" mass="28319">MQGVYISGNPQGPAVVLLHSSMSSARQWRELAGQLEQDFYILNIDLLGYGQAPKVSQTGAFSLATESERIRQHLHELGITRFHLVGHSFGGAIALKLAYELKQMVMSLAVFEPVAFHLLDKQHPGFLEVQALGNEVSQLSAERAAARFVNYWNGSGYFSAMPQQVQQGFSMQVEKVRLDFVGLMGEPYGLNDYAKICCPVLLLSGRDTRDSAKAVAQSLRGALPHLTYQQVSGGHMAPISHSAEVNIHLHAFLASQLQ</sequence>
<dbReference type="GO" id="GO:0016787">
    <property type="term" value="F:hydrolase activity"/>
    <property type="evidence" value="ECO:0007669"/>
    <property type="project" value="UniProtKB-KW"/>
</dbReference>
<evidence type="ECO:0000313" key="2">
    <source>
        <dbReference type="EMBL" id="GAA0364892.1"/>
    </source>
</evidence>
<gene>
    <name evidence="2" type="ORF">GCM10009092_31540</name>
</gene>
<evidence type="ECO:0000313" key="3">
    <source>
        <dbReference type="Proteomes" id="UP001501757"/>
    </source>
</evidence>
<dbReference type="RefSeq" id="WP_343846217.1">
    <property type="nucleotide sequence ID" value="NZ_BAAAEI010000020.1"/>
</dbReference>
<protein>
    <submittedName>
        <fullName evidence="2">Alpha/beta hydrolase</fullName>
    </submittedName>
</protein>
<dbReference type="Pfam" id="PF00561">
    <property type="entry name" value="Abhydrolase_1"/>
    <property type="match status" value="1"/>
</dbReference>
<feature type="domain" description="AB hydrolase-1" evidence="1">
    <location>
        <begin position="13"/>
        <end position="241"/>
    </location>
</feature>
<dbReference type="InterPro" id="IPR050266">
    <property type="entry name" value="AB_hydrolase_sf"/>
</dbReference>
<name>A0ABN0XIS2_9ALTE</name>
<dbReference type="PANTHER" id="PTHR43798:SF33">
    <property type="entry name" value="HYDROLASE, PUTATIVE (AFU_ORTHOLOGUE AFUA_2G14860)-RELATED"/>
    <property type="match status" value="1"/>
</dbReference>
<dbReference type="InterPro" id="IPR000073">
    <property type="entry name" value="AB_hydrolase_1"/>
</dbReference>
<dbReference type="EMBL" id="BAAAEI010000020">
    <property type="protein sequence ID" value="GAA0364892.1"/>
    <property type="molecule type" value="Genomic_DNA"/>
</dbReference>
<dbReference type="Gene3D" id="3.40.50.1820">
    <property type="entry name" value="alpha/beta hydrolase"/>
    <property type="match status" value="1"/>
</dbReference>
<dbReference type="Proteomes" id="UP001501757">
    <property type="component" value="Unassembled WGS sequence"/>
</dbReference>
<accession>A0ABN0XIS2</accession>
<organism evidence="2 3">
    <name type="scientific">Bowmanella denitrificans</name>
    <dbReference type="NCBI Taxonomy" id="366582"/>
    <lineage>
        <taxon>Bacteria</taxon>
        <taxon>Pseudomonadati</taxon>
        <taxon>Pseudomonadota</taxon>
        <taxon>Gammaproteobacteria</taxon>
        <taxon>Alteromonadales</taxon>
        <taxon>Alteromonadaceae</taxon>
        <taxon>Bowmanella</taxon>
    </lineage>
</organism>